<dbReference type="Gene3D" id="3.40.830.10">
    <property type="entry name" value="LigB-like"/>
    <property type="match status" value="1"/>
</dbReference>
<keyword evidence="2" id="KW-0614">Plasmid</keyword>
<evidence type="ECO:0000259" key="1">
    <source>
        <dbReference type="Pfam" id="PF02900"/>
    </source>
</evidence>
<proteinExistence type="predicted"/>
<dbReference type="RefSeq" id="WP_014203889.1">
    <property type="nucleotide sequence ID" value="NC_016600.1"/>
</dbReference>
<dbReference type="EMBL" id="CP002596">
    <property type="protein sequence ID" value="AEA29000.1"/>
    <property type="molecule type" value="Genomic_DNA"/>
</dbReference>
<accession>F2L727</accession>
<feature type="domain" description="Extradiol ring-cleavage dioxygenase class III enzyme subunit B" evidence="1">
    <location>
        <begin position="105"/>
        <end position="343"/>
    </location>
</feature>
<organism evidence="2">
    <name type="scientific">Pseudonocardia dioxanivorans (strain ATCC 55486 / DSM 44775 / JCM 13855 / CB1190)</name>
    <dbReference type="NCBI Taxonomy" id="675635"/>
    <lineage>
        <taxon>Bacteria</taxon>
        <taxon>Bacillati</taxon>
        <taxon>Actinomycetota</taxon>
        <taxon>Actinomycetes</taxon>
        <taxon>Pseudonocardiales</taxon>
        <taxon>Pseudonocardiaceae</taxon>
        <taxon>Pseudonocardia</taxon>
    </lineage>
</organism>
<geneLocation type="plasmid" evidence="2">
    <name>pPSED02</name>
</geneLocation>
<sequence>MDTSKIESAIRALADDAELLRRFQDDPRAIASQIGLDVEWAETIALGDRYRLQAAGVGAAMSLRVAQWFIDRLNDSALTRRTRQELSQSPARLPVPAEVVFAGGCSHVPAPPTSLGSAGSEAIRRRRAAYDRLAADIRAADPEVMIVVAESRAPGFITGAFVIGTGSTIGASTTTSDPALALCGDPTYARALVDAVRAEGLEVEESNRVGLDKDLLSPLHILLPEPELPVIPIITQPERGFSPFGARAFGEVLRIVVEMAGRRVAILATGGPSRRSDRASFGQLAPEFDRFVLDMLRTGRGVELGDLEPYALLANGRHEFQNWLVMLGLVGPGVAAEIYAYEPAGRGDDEGGWTVVNMILPPKK</sequence>
<evidence type="ECO:0000313" key="2">
    <source>
        <dbReference type="EMBL" id="AEA29000.1"/>
    </source>
</evidence>
<keyword evidence="2" id="KW-0560">Oxidoreductase</keyword>
<keyword evidence="2" id="KW-0223">Dioxygenase</keyword>
<gene>
    <name evidence="2" type="ORF">Psed_6935</name>
</gene>
<dbReference type="GO" id="GO:0016702">
    <property type="term" value="F:oxidoreductase activity, acting on single donors with incorporation of molecular oxygen, incorporation of two atoms of oxygen"/>
    <property type="evidence" value="ECO:0007669"/>
    <property type="project" value="UniProtKB-ARBA"/>
</dbReference>
<dbReference type="InterPro" id="IPR004183">
    <property type="entry name" value="Xdiol_dOase_suB"/>
</dbReference>
<name>F2L727_PSEUX</name>
<reference evidence="2" key="1">
    <citation type="journal article" date="2011" name="J. Bacteriol.">
        <title>Genome sequence of the 1,4-dioxane-degrading Pseudonocardia dioxanivorans strain CB1190.</title>
        <authorList>
            <person name="Sales C.M."/>
            <person name="Mahendra S."/>
            <person name="Grostern A."/>
            <person name="Parales R.E."/>
            <person name="Goodwin L.A."/>
            <person name="Woyke T."/>
            <person name="Nolan M."/>
            <person name="Lapidus A."/>
            <person name="Chertkov O."/>
            <person name="Ovchinnikova G."/>
            <person name="Sczyrba A."/>
            <person name="Alvarez-Cohen L."/>
        </authorList>
    </citation>
    <scope>NUCLEOTIDE SEQUENCE</scope>
    <source>
        <strain evidence="2">CB1190</strain>
        <plasmid evidence="2">pPSED02</plasmid>
    </source>
</reference>
<dbReference type="SUPFAM" id="SSF53213">
    <property type="entry name" value="LigB-like"/>
    <property type="match status" value="1"/>
</dbReference>
<dbReference type="Pfam" id="PF02900">
    <property type="entry name" value="LigB"/>
    <property type="match status" value="1"/>
</dbReference>
<protein>
    <submittedName>
        <fullName evidence="2">Extradiol ring-cleavage dioxygenase class III protein subunit B</fullName>
    </submittedName>
</protein>
<dbReference type="AlphaFoldDB" id="F2L727"/>
<dbReference type="GO" id="GO:0008198">
    <property type="term" value="F:ferrous iron binding"/>
    <property type="evidence" value="ECO:0007669"/>
    <property type="project" value="InterPro"/>
</dbReference>